<accession>A0AAD7WC03</accession>
<evidence type="ECO:0000313" key="3">
    <source>
        <dbReference type="Proteomes" id="UP001221898"/>
    </source>
</evidence>
<protein>
    <submittedName>
        <fullName evidence="2">Uncharacterized protein</fullName>
    </submittedName>
</protein>
<feature type="region of interest" description="Disordered" evidence="1">
    <location>
        <begin position="77"/>
        <end position="97"/>
    </location>
</feature>
<gene>
    <name evidence="2" type="ORF">AAFF_G00088780</name>
</gene>
<evidence type="ECO:0000256" key="1">
    <source>
        <dbReference type="SAM" id="MobiDB-lite"/>
    </source>
</evidence>
<proteinExistence type="predicted"/>
<evidence type="ECO:0000313" key="2">
    <source>
        <dbReference type="EMBL" id="KAJ8391556.1"/>
    </source>
</evidence>
<reference evidence="2" key="1">
    <citation type="journal article" date="2023" name="Science">
        <title>Genome structures resolve the early diversification of teleost fishes.</title>
        <authorList>
            <person name="Parey E."/>
            <person name="Louis A."/>
            <person name="Montfort J."/>
            <person name="Bouchez O."/>
            <person name="Roques C."/>
            <person name="Iampietro C."/>
            <person name="Lluch J."/>
            <person name="Castinel A."/>
            <person name="Donnadieu C."/>
            <person name="Desvignes T."/>
            <person name="Floi Bucao C."/>
            <person name="Jouanno E."/>
            <person name="Wen M."/>
            <person name="Mejri S."/>
            <person name="Dirks R."/>
            <person name="Jansen H."/>
            <person name="Henkel C."/>
            <person name="Chen W.J."/>
            <person name="Zahm M."/>
            <person name="Cabau C."/>
            <person name="Klopp C."/>
            <person name="Thompson A.W."/>
            <person name="Robinson-Rechavi M."/>
            <person name="Braasch I."/>
            <person name="Lecointre G."/>
            <person name="Bobe J."/>
            <person name="Postlethwait J.H."/>
            <person name="Berthelot C."/>
            <person name="Roest Crollius H."/>
            <person name="Guiguen Y."/>
        </authorList>
    </citation>
    <scope>NUCLEOTIDE SEQUENCE</scope>
    <source>
        <strain evidence="2">NC1722</strain>
    </source>
</reference>
<name>A0AAD7WC03_9TELE</name>
<dbReference type="EMBL" id="JAINUG010000156">
    <property type="protein sequence ID" value="KAJ8391556.1"/>
    <property type="molecule type" value="Genomic_DNA"/>
</dbReference>
<feature type="region of interest" description="Disordered" evidence="1">
    <location>
        <begin position="1"/>
        <end position="61"/>
    </location>
</feature>
<dbReference type="Proteomes" id="UP001221898">
    <property type="component" value="Unassembled WGS sequence"/>
</dbReference>
<comment type="caution">
    <text evidence="2">The sequence shown here is derived from an EMBL/GenBank/DDBJ whole genome shotgun (WGS) entry which is preliminary data.</text>
</comment>
<sequence length="97" mass="10646">MPTHIQETCASRQALPRMRSGAQRQERHAQKHRQTAVCIESPARNAAEPGTHRLESVSCSPPVRHYSEGPAHFPEQARYLSGTPHMGCDGTVTISSS</sequence>
<organism evidence="2 3">
    <name type="scientific">Aldrovandia affinis</name>
    <dbReference type="NCBI Taxonomy" id="143900"/>
    <lineage>
        <taxon>Eukaryota</taxon>
        <taxon>Metazoa</taxon>
        <taxon>Chordata</taxon>
        <taxon>Craniata</taxon>
        <taxon>Vertebrata</taxon>
        <taxon>Euteleostomi</taxon>
        <taxon>Actinopterygii</taxon>
        <taxon>Neopterygii</taxon>
        <taxon>Teleostei</taxon>
        <taxon>Notacanthiformes</taxon>
        <taxon>Halosauridae</taxon>
        <taxon>Aldrovandia</taxon>
    </lineage>
</organism>
<feature type="compositionally biased region" description="Polar residues" evidence="1">
    <location>
        <begin position="1"/>
        <end position="11"/>
    </location>
</feature>
<dbReference type="AlphaFoldDB" id="A0AAD7WC03"/>
<keyword evidence="3" id="KW-1185">Reference proteome</keyword>